<dbReference type="Pfam" id="PF00294">
    <property type="entry name" value="PfkB"/>
    <property type="match status" value="1"/>
</dbReference>
<dbReference type="PANTHER" id="PTHR10584">
    <property type="entry name" value="SUGAR KINASE"/>
    <property type="match status" value="1"/>
</dbReference>
<evidence type="ECO:0000256" key="1">
    <source>
        <dbReference type="ARBA" id="ARBA00022679"/>
    </source>
</evidence>
<dbReference type="Proteomes" id="UP000595895">
    <property type="component" value="Chromosome"/>
</dbReference>
<sequence>MPMRRPACFISTGSVLIDLPLHVTHIPAPGGAVTATSSGPTVGGGYTVVSAVARQGVPAGLAATLGTGPNSVLVREAMMRDGVELLVGELVGDVGTCTTLVDASGRRTFITTEGVENEPQIEDLELLDLLGGDWVYTTGYDLVHPSSRALLVPWLLSLPEGVGLAMDLGPVESEISDEDLEALLARATLLTGNHLEISGLSARLGSPAAMRAAAPQALIVRRTGVHGCVLWPVGSGPQEVPGFARAVVDTTGAGDTHTGVLVAGMMSGLDVLAAARRANAAAAEAVARVGPARSPRADEIDRLLAEEDGTAGPRDEAPVL</sequence>
<feature type="region of interest" description="Disordered" evidence="3">
    <location>
        <begin position="289"/>
        <end position="320"/>
    </location>
</feature>
<dbReference type="InterPro" id="IPR011611">
    <property type="entry name" value="PfkB_dom"/>
</dbReference>
<accession>A0A7T7MAM8</accession>
<protein>
    <submittedName>
        <fullName evidence="5">Ribokinase</fullName>
    </submittedName>
</protein>
<evidence type="ECO:0000256" key="3">
    <source>
        <dbReference type="SAM" id="MobiDB-lite"/>
    </source>
</evidence>
<keyword evidence="2 5" id="KW-0418">Kinase</keyword>
<dbReference type="EMBL" id="CP066802">
    <property type="protein sequence ID" value="QQM68000.1"/>
    <property type="molecule type" value="Genomic_DNA"/>
</dbReference>
<name>A0A7T7MAM8_9ACTO</name>
<keyword evidence="1" id="KW-0808">Transferase</keyword>
<feature type="compositionally biased region" description="Basic and acidic residues" evidence="3">
    <location>
        <begin position="295"/>
        <end position="305"/>
    </location>
</feature>
<dbReference type="KEGG" id="awe:JG540_03895"/>
<evidence type="ECO:0000259" key="4">
    <source>
        <dbReference type="Pfam" id="PF00294"/>
    </source>
</evidence>
<organism evidence="5 6">
    <name type="scientific">Actinomyces weissii</name>
    <dbReference type="NCBI Taxonomy" id="675090"/>
    <lineage>
        <taxon>Bacteria</taxon>
        <taxon>Bacillati</taxon>
        <taxon>Actinomycetota</taxon>
        <taxon>Actinomycetes</taxon>
        <taxon>Actinomycetales</taxon>
        <taxon>Actinomycetaceae</taxon>
        <taxon>Actinomyces</taxon>
    </lineage>
</organism>
<gene>
    <name evidence="5" type="ORF">JG540_03895</name>
</gene>
<dbReference type="PANTHER" id="PTHR10584:SF166">
    <property type="entry name" value="RIBOKINASE"/>
    <property type="match status" value="1"/>
</dbReference>
<dbReference type="InterPro" id="IPR029056">
    <property type="entry name" value="Ribokinase-like"/>
</dbReference>
<feature type="domain" description="Carbohydrate kinase PfkB" evidence="4">
    <location>
        <begin position="11"/>
        <end position="294"/>
    </location>
</feature>
<proteinExistence type="predicted"/>
<dbReference type="Gene3D" id="3.40.1190.20">
    <property type="match status" value="1"/>
</dbReference>
<dbReference type="RefSeq" id="WP_200277395.1">
    <property type="nucleotide sequence ID" value="NZ_CP066802.1"/>
</dbReference>
<dbReference type="AlphaFoldDB" id="A0A7T7MAM8"/>
<evidence type="ECO:0000313" key="5">
    <source>
        <dbReference type="EMBL" id="QQM68000.1"/>
    </source>
</evidence>
<evidence type="ECO:0000256" key="2">
    <source>
        <dbReference type="ARBA" id="ARBA00022777"/>
    </source>
</evidence>
<reference evidence="5 6" key="1">
    <citation type="submission" date="2020-12" db="EMBL/GenBank/DDBJ databases">
        <authorList>
            <person name="Zhou J."/>
        </authorList>
    </citation>
    <scope>NUCLEOTIDE SEQUENCE [LARGE SCALE GENOMIC DNA]</scope>
    <source>
        <strain evidence="5 6">CCUG 61299</strain>
    </source>
</reference>
<evidence type="ECO:0000313" key="6">
    <source>
        <dbReference type="Proteomes" id="UP000595895"/>
    </source>
</evidence>
<dbReference type="GO" id="GO:0016301">
    <property type="term" value="F:kinase activity"/>
    <property type="evidence" value="ECO:0007669"/>
    <property type="project" value="UniProtKB-KW"/>
</dbReference>
<dbReference type="SUPFAM" id="SSF53613">
    <property type="entry name" value="Ribokinase-like"/>
    <property type="match status" value="1"/>
</dbReference>
<keyword evidence="6" id="KW-1185">Reference proteome</keyword>